<comment type="caution">
    <text evidence="3">The sequence shown here is derived from an EMBL/GenBank/DDBJ whole genome shotgun (WGS) entry which is preliminary data.</text>
</comment>
<dbReference type="EMBL" id="PDCK01000042">
    <property type="protein sequence ID" value="PRQ38020.1"/>
    <property type="molecule type" value="Genomic_DNA"/>
</dbReference>
<feature type="compositionally biased region" description="Low complexity" evidence="1">
    <location>
        <begin position="41"/>
        <end position="50"/>
    </location>
</feature>
<evidence type="ECO:0000256" key="1">
    <source>
        <dbReference type="SAM" id="MobiDB-lite"/>
    </source>
</evidence>
<feature type="region of interest" description="Disordered" evidence="1">
    <location>
        <begin position="1"/>
        <end position="64"/>
    </location>
</feature>
<proteinExistence type="predicted"/>
<dbReference type="STRING" id="74649.A0A2P6QV17"/>
<evidence type="ECO:0000313" key="4">
    <source>
        <dbReference type="Proteomes" id="UP000238479"/>
    </source>
</evidence>
<gene>
    <name evidence="3" type="ORF">RchiOBHm_Chr4g0409141</name>
</gene>
<organism evidence="3 4">
    <name type="scientific">Rosa chinensis</name>
    <name type="common">China rose</name>
    <dbReference type="NCBI Taxonomy" id="74649"/>
    <lineage>
        <taxon>Eukaryota</taxon>
        <taxon>Viridiplantae</taxon>
        <taxon>Streptophyta</taxon>
        <taxon>Embryophyta</taxon>
        <taxon>Tracheophyta</taxon>
        <taxon>Spermatophyta</taxon>
        <taxon>Magnoliopsida</taxon>
        <taxon>eudicotyledons</taxon>
        <taxon>Gunneridae</taxon>
        <taxon>Pentapetalae</taxon>
        <taxon>rosids</taxon>
        <taxon>fabids</taxon>
        <taxon>Rosales</taxon>
        <taxon>Rosaceae</taxon>
        <taxon>Rosoideae</taxon>
        <taxon>Rosoideae incertae sedis</taxon>
        <taxon>Rosa</taxon>
    </lineage>
</organism>
<dbReference type="InterPro" id="IPR013103">
    <property type="entry name" value="RVT_2"/>
</dbReference>
<keyword evidence="4" id="KW-1185">Reference proteome</keyword>
<dbReference type="Proteomes" id="UP000238479">
    <property type="component" value="Chromosome 4"/>
</dbReference>
<name>A0A2P6QV17_ROSCH</name>
<dbReference type="AlphaFoldDB" id="A0A2P6QV17"/>
<dbReference type="InterPro" id="IPR043502">
    <property type="entry name" value="DNA/RNA_pol_sf"/>
</dbReference>
<dbReference type="Pfam" id="PF07727">
    <property type="entry name" value="RVT_2"/>
    <property type="match status" value="1"/>
</dbReference>
<dbReference type="EC" id="2.7.7.49" evidence="3"/>
<evidence type="ECO:0000313" key="3">
    <source>
        <dbReference type="EMBL" id="PRQ38020.1"/>
    </source>
</evidence>
<dbReference type="OMA" id="IPRTHRE"/>
<keyword evidence="3" id="KW-0808">Transferase</keyword>
<dbReference type="GO" id="GO:0003964">
    <property type="term" value="F:RNA-directed DNA polymerase activity"/>
    <property type="evidence" value="ECO:0007669"/>
    <property type="project" value="UniProtKB-KW"/>
</dbReference>
<reference evidence="3 4" key="1">
    <citation type="journal article" date="2018" name="Nat. Genet.">
        <title>The Rosa genome provides new insights in the design of modern roses.</title>
        <authorList>
            <person name="Bendahmane M."/>
        </authorList>
    </citation>
    <scope>NUCLEOTIDE SEQUENCE [LARGE SCALE GENOMIC DNA]</scope>
    <source>
        <strain evidence="4">cv. Old Blush</strain>
    </source>
</reference>
<dbReference type="CDD" id="cd09272">
    <property type="entry name" value="RNase_HI_RT_Ty1"/>
    <property type="match status" value="1"/>
</dbReference>
<keyword evidence="3" id="KW-0548">Nucleotidyltransferase</keyword>
<dbReference type="PANTHER" id="PTHR11439:SF517">
    <property type="entry name" value="CYSTEINE-RICH RLK (RECEPTOR-LIKE PROTEIN KINASE) 8"/>
    <property type="match status" value="1"/>
</dbReference>
<feature type="domain" description="Reverse transcriptase Ty1/copia-type" evidence="2">
    <location>
        <begin position="125"/>
        <end position="369"/>
    </location>
</feature>
<keyword evidence="3" id="KW-0695">RNA-directed DNA polymerase</keyword>
<sequence>MKLDVLDWGDGDENLEDHGNDSNEEIGNDLQAGEATVAEATNNSSSSTTSQAIPQAIEEERERRQPVWMSDYVSGVGLGLSDEEGELHNLAVFTTNEDPMDFEEAVSQSKWRLAMKKEIEAIERNNTWELIDWPLGVKTIGVKWVFKTKYNEKGEVDKCKARLVAKGYAQRFGIDYTEVYAPVARWDTIRMIIALAAQKNWSIYQLDVKSAFLHGELTEAVFVEQPQGFEVKGGENKVYKLKKALYGLKQAPRAWYSRIENYFVKEGFEKCDFEHTLFIKMGAGGKCLIVSLYVDDLIFTGNCEKMFVKFKESMMQEFDMSDLGKMRYFLGVEVLQCTEGIYISQKKFAKELLERFGMDGCNSVHNPIVPGVKIGKDENGVRVDATTYKQMVGSLMYLTVTRPDLMFVVCMASRFMANPTELHFQIVKRVLRYVGGTVELGIFYKKRGDQMLQAYTDSDYAGDVSDRRSTSGYVFSLSGGAVSWMSKKQPVVTLSTTEAEYVAAASCATQGIWMQRVLEKLGLTQNCSVIIKCDNSSTIKLSKNPVLHGRSKHIDVRFHFLRDLTRDGKVKLVHCGSKDQVADIMTKPLKLDEFVKLRELLGVCEVPVIN</sequence>
<dbReference type="SUPFAM" id="SSF56672">
    <property type="entry name" value="DNA/RNA polymerases"/>
    <property type="match status" value="1"/>
</dbReference>
<dbReference type="Gramene" id="PRQ38020">
    <property type="protein sequence ID" value="PRQ38020"/>
    <property type="gene ID" value="RchiOBHm_Chr4g0409141"/>
</dbReference>
<protein>
    <submittedName>
        <fullName evidence="3">Putative RNA-directed DNA polymerase</fullName>
        <ecNumber evidence="3">2.7.7.49</ecNumber>
    </submittedName>
</protein>
<evidence type="ECO:0000259" key="2">
    <source>
        <dbReference type="Pfam" id="PF07727"/>
    </source>
</evidence>
<dbReference type="PANTHER" id="PTHR11439">
    <property type="entry name" value="GAG-POL-RELATED RETROTRANSPOSON"/>
    <property type="match status" value="1"/>
</dbReference>
<accession>A0A2P6QV17</accession>